<comment type="caution">
    <text evidence="1">The sequence shown here is derived from an EMBL/GenBank/DDBJ whole genome shotgun (WGS) entry which is preliminary data.</text>
</comment>
<keyword evidence="2" id="KW-1185">Reference proteome</keyword>
<sequence length="151" mass="16932">MALRLSETLSVQPNCLVRIRYSDENRDDETHRYLCFLCKRMPPNDVITLKKNVSGKFQPYSAKRDAQCAINTLSSPCNLNRQSSDATPLASQILFKYRLSGPVILVKAIVSGQNTVIIGLTFVTVSSVAPHRSFRCRDLADQSRMTKVARP</sequence>
<protein>
    <submittedName>
        <fullName evidence="1">Uncharacterized protein</fullName>
    </submittedName>
</protein>
<dbReference type="Proteomes" id="UP001054945">
    <property type="component" value="Unassembled WGS sequence"/>
</dbReference>
<organism evidence="1 2">
    <name type="scientific">Caerostris extrusa</name>
    <name type="common">Bark spider</name>
    <name type="synonym">Caerostris bankana</name>
    <dbReference type="NCBI Taxonomy" id="172846"/>
    <lineage>
        <taxon>Eukaryota</taxon>
        <taxon>Metazoa</taxon>
        <taxon>Ecdysozoa</taxon>
        <taxon>Arthropoda</taxon>
        <taxon>Chelicerata</taxon>
        <taxon>Arachnida</taxon>
        <taxon>Araneae</taxon>
        <taxon>Araneomorphae</taxon>
        <taxon>Entelegynae</taxon>
        <taxon>Araneoidea</taxon>
        <taxon>Araneidae</taxon>
        <taxon>Caerostris</taxon>
    </lineage>
</organism>
<accession>A0AAV4WP42</accession>
<name>A0AAV4WP42_CAEEX</name>
<dbReference type="EMBL" id="BPLR01016507">
    <property type="protein sequence ID" value="GIY84362.1"/>
    <property type="molecule type" value="Genomic_DNA"/>
</dbReference>
<evidence type="ECO:0000313" key="2">
    <source>
        <dbReference type="Proteomes" id="UP001054945"/>
    </source>
</evidence>
<proteinExistence type="predicted"/>
<reference evidence="1 2" key="1">
    <citation type="submission" date="2021-06" db="EMBL/GenBank/DDBJ databases">
        <title>Caerostris extrusa draft genome.</title>
        <authorList>
            <person name="Kono N."/>
            <person name="Arakawa K."/>
        </authorList>
    </citation>
    <scope>NUCLEOTIDE SEQUENCE [LARGE SCALE GENOMIC DNA]</scope>
</reference>
<gene>
    <name evidence="1" type="ORF">CEXT_349981</name>
</gene>
<dbReference type="AlphaFoldDB" id="A0AAV4WP42"/>
<evidence type="ECO:0000313" key="1">
    <source>
        <dbReference type="EMBL" id="GIY84362.1"/>
    </source>
</evidence>